<dbReference type="Proteomes" id="UP000034601">
    <property type="component" value="Unassembled WGS sequence"/>
</dbReference>
<name>A0A0G0U1C9_9BACT</name>
<dbReference type="SUPFAM" id="SSF48208">
    <property type="entry name" value="Six-hairpin glycosidases"/>
    <property type="match status" value="1"/>
</dbReference>
<dbReference type="EMBL" id="LCAB01000008">
    <property type="protein sequence ID" value="KKR82918.1"/>
    <property type="molecule type" value="Genomic_DNA"/>
</dbReference>
<gene>
    <name evidence="2" type="ORF">UU29_C0008G0027</name>
</gene>
<evidence type="ECO:0000313" key="2">
    <source>
        <dbReference type="EMBL" id="KKR82918.1"/>
    </source>
</evidence>
<dbReference type="GO" id="GO:0004553">
    <property type="term" value="F:hydrolase activity, hydrolyzing O-glycosyl compounds"/>
    <property type="evidence" value="ECO:0007669"/>
    <property type="project" value="UniProtKB-ARBA"/>
</dbReference>
<reference evidence="2 3" key="1">
    <citation type="journal article" date="2015" name="Nature">
        <title>rRNA introns, odd ribosomes, and small enigmatic genomes across a large radiation of phyla.</title>
        <authorList>
            <person name="Brown C.T."/>
            <person name="Hug L.A."/>
            <person name="Thomas B.C."/>
            <person name="Sharon I."/>
            <person name="Castelle C.J."/>
            <person name="Singh A."/>
            <person name="Wilkins M.J."/>
            <person name="Williams K.H."/>
            <person name="Banfield J.F."/>
        </authorList>
    </citation>
    <scope>NUCLEOTIDE SEQUENCE [LARGE SCALE GENOMIC DNA]</scope>
</reference>
<feature type="domain" description="GH15-like" evidence="1">
    <location>
        <begin position="284"/>
        <end position="637"/>
    </location>
</feature>
<dbReference type="AlphaFoldDB" id="A0A0G0U1C9"/>
<organism evidence="2 3">
    <name type="scientific">Candidatus Daviesbacteria bacterium GW2011_GWA2_40_9</name>
    <dbReference type="NCBI Taxonomy" id="1618424"/>
    <lineage>
        <taxon>Bacteria</taxon>
        <taxon>Candidatus Daviesiibacteriota</taxon>
    </lineage>
</organism>
<evidence type="ECO:0000313" key="3">
    <source>
        <dbReference type="Proteomes" id="UP000034601"/>
    </source>
</evidence>
<dbReference type="InterPro" id="IPR011613">
    <property type="entry name" value="GH15-like"/>
</dbReference>
<dbReference type="InterPro" id="IPR008928">
    <property type="entry name" value="6-hairpin_glycosidase_sf"/>
</dbReference>
<dbReference type="Pfam" id="PF00723">
    <property type="entry name" value="Glyco_hydro_15"/>
    <property type="match status" value="1"/>
</dbReference>
<dbReference type="PANTHER" id="PTHR31616:SF13">
    <property type="entry name" value="GLUCAN 1,4-ALPHA-GLUCOSIDASE"/>
    <property type="match status" value="1"/>
</dbReference>
<sequence>MPRSLSLGNGNILVQFDNFAQVHDFYFPFVGLENHVSGGFVHKIGVWVDNQFSWFESGEWEINIDYRFETLASKVIAKNTRLELEIEFVDLVYNEKNIFLRKVIAKNLSARERQVKVFFNQRFDIYENSSANTAYYEPVSQTIVHYKGRRIFVIGGMSNGKGFDDFSIGLQSIEGKEGTFKDAEDGFLAKNPIEHGPVDSVVGFTLKIAGSSAEVFSYWITVDTHLKEALNLHYYVLEKNPDHLFDSTQAYWRAWVNKYNFNFYGLEESVIGFFKKSLLIMRTHVDNNGGIIASGDSEMLKYGRDTYSYVWPRDGAFTALALDKAGYFDVTKNFFQFCNEVMEEEGYLLHKYRSDKSLGSSWHPWFRDGKRELAIQEDETALVLVALAEHYRLTKDLEFIEAIYNSFIKKAAEFLARYRDDFTKLPQPSYDLWEQKFGTSTYTSCAVYGALNAASSLAKLLEKGEDEVKYRQAAEEIKEGILKFLYSEENKFFHKYLLKQGDELTRDQTIDASSFYGVFRFGVLDKNDQKLIEAYKVITEKLLCKTHISGVARYEDDEYYRVSPDVPGNPWFITTLWMTQYEIARAENEDDLNEVKLDLKWIVARALTSGILSEQLNPYTGEQLSVAPLIWSHAEFILTVIQYLEKLEELGICEGCNPVK</sequence>
<keyword evidence="2" id="KW-0378">Hydrolase</keyword>
<dbReference type="InterPro" id="IPR012341">
    <property type="entry name" value="6hp_glycosidase-like_sf"/>
</dbReference>
<dbReference type="PANTHER" id="PTHR31616">
    <property type="entry name" value="TREHALASE"/>
    <property type="match status" value="1"/>
</dbReference>
<evidence type="ECO:0000259" key="1">
    <source>
        <dbReference type="Pfam" id="PF00723"/>
    </source>
</evidence>
<dbReference type="GO" id="GO:0005975">
    <property type="term" value="P:carbohydrate metabolic process"/>
    <property type="evidence" value="ECO:0007669"/>
    <property type="project" value="InterPro"/>
</dbReference>
<accession>A0A0G0U1C9</accession>
<protein>
    <submittedName>
        <fullName evidence="2">Glycoside hydrolase</fullName>
    </submittedName>
</protein>
<proteinExistence type="predicted"/>
<comment type="caution">
    <text evidence="2">The sequence shown here is derived from an EMBL/GenBank/DDBJ whole genome shotgun (WGS) entry which is preliminary data.</text>
</comment>
<dbReference type="PATRIC" id="fig|1618424.3.peg.582"/>
<dbReference type="Gene3D" id="1.50.10.10">
    <property type="match status" value="1"/>
</dbReference>